<evidence type="ECO:0000313" key="3">
    <source>
        <dbReference type="Proteomes" id="UP001363622"/>
    </source>
</evidence>
<dbReference type="Proteomes" id="UP001363622">
    <property type="component" value="Unassembled WGS sequence"/>
</dbReference>
<reference evidence="2 3" key="1">
    <citation type="submission" date="2024-04" db="EMBL/GenBank/DDBJ databases">
        <title>Phyllosticta paracitricarpa is synonymous to the EU quarantine fungus P. citricarpa based on phylogenomic analyses.</title>
        <authorList>
            <consortium name="Lawrence Berkeley National Laboratory"/>
            <person name="Van Ingen-Buijs V.A."/>
            <person name="Van Westerhoven A.C."/>
            <person name="Haridas S."/>
            <person name="Skiadas P."/>
            <person name="Martin F."/>
            <person name="Groenewald J.Z."/>
            <person name="Crous P.W."/>
            <person name="Seidl M.F."/>
        </authorList>
    </citation>
    <scope>NUCLEOTIDE SEQUENCE [LARGE SCALE GENOMIC DNA]</scope>
    <source>
        <strain evidence="2 3">CBS 123371</strain>
    </source>
</reference>
<keyword evidence="3" id="KW-1185">Reference proteome</keyword>
<accession>A0ABR1KN84</accession>
<feature type="region of interest" description="Disordered" evidence="1">
    <location>
        <begin position="1"/>
        <end position="108"/>
    </location>
</feature>
<dbReference type="EMBL" id="JBBPHU010000007">
    <property type="protein sequence ID" value="KAK7515394.1"/>
    <property type="molecule type" value="Genomic_DNA"/>
</dbReference>
<evidence type="ECO:0000313" key="2">
    <source>
        <dbReference type="EMBL" id="KAK7515394.1"/>
    </source>
</evidence>
<sequence length="390" mass="43497">MPQSPASSVAGWERLSHADASSDWDELSMTPPGENDSCASGSVKGGEDDEDVEDVCSDLDDVSSDDAGGEDVNSEDAGSDDASHDDDDDDDDNGEDEQSESASSSGLPELCDLSAESEDEVPPTTVQKEPKHRDIKPIEVVELSPIQEKEDDDSAVEHIEDIRAVSDEIRDIVAAMRSPRYMHDNIMRHARPAPFNYQHVGVFVPDATGFGTNTVSLRDGVNCYRDVEYFIDAAGAAQAIMSPKVLRENLHNCLSGAAHTWYTTELSPWEHHWATMGEGLAHWITLLRKRWGPTDAQAVRRFCNFKVTLVDTRMDRRRFVSVDGRWYVMKAVHICRQVGIDNTYGQLVWAYSRLTSQLQAMVQPPRRDESIDSFARRLFVVNFLVMARES</sequence>
<gene>
    <name evidence="2" type="ORF">IWZ03DRAFT_379360</name>
</gene>
<organism evidence="2 3">
    <name type="scientific">Phyllosticta citriasiana</name>
    <dbReference type="NCBI Taxonomy" id="595635"/>
    <lineage>
        <taxon>Eukaryota</taxon>
        <taxon>Fungi</taxon>
        <taxon>Dikarya</taxon>
        <taxon>Ascomycota</taxon>
        <taxon>Pezizomycotina</taxon>
        <taxon>Dothideomycetes</taxon>
        <taxon>Dothideomycetes incertae sedis</taxon>
        <taxon>Botryosphaeriales</taxon>
        <taxon>Phyllostictaceae</taxon>
        <taxon>Phyllosticta</taxon>
    </lineage>
</organism>
<feature type="compositionally biased region" description="Acidic residues" evidence="1">
    <location>
        <begin position="47"/>
        <end position="99"/>
    </location>
</feature>
<name>A0ABR1KN84_9PEZI</name>
<protein>
    <submittedName>
        <fullName evidence="2">Uncharacterized protein</fullName>
    </submittedName>
</protein>
<proteinExistence type="predicted"/>
<evidence type="ECO:0000256" key="1">
    <source>
        <dbReference type="SAM" id="MobiDB-lite"/>
    </source>
</evidence>
<comment type="caution">
    <text evidence="2">The sequence shown here is derived from an EMBL/GenBank/DDBJ whole genome shotgun (WGS) entry which is preliminary data.</text>
</comment>